<dbReference type="EMBL" id="FUYZ01000001">
    <property type="protein sequence ID" value="SKB62847.1"/>
    <property type="molecule type" value="Genomic_DNA"/>
</dbReference>
<evidence type="ECO:0000256" key="1">
    <source>
        <dbReference type="SAM" id="Phobius"/>
    </source>
</evidence>
<feature type="transmembrane region" description="Helical" evidence="1">
    <location>
        <begin position="211"/>
        <end position="233"/>
    </location>
</feature>
<reference evidence="3 4" key="1">
    <citation type="submission" date="2017-02" db="EMBL/GenBank/DDBJ databases">
        <authorList>
            <person name="Peterson S.W."/>
        </authorList>
    </citation>
    <scope>NUCLEOTIDE SEQUENCE [LARGE SCALE GENOMIC DNA]</scope>
    <source>
        <strain evidence="3 4">DSM 22323</strain>
    </source>
</reference>
<keyword evidence="4" id="KW-1185">Reference proteome</keyword>
<proteinExistence type="predicted"/>
<dbReference type="GO" id="GO:0080120">
    <property type="term" value="P:CAAX-box protein maturation"/>
    <property type="evidence" value="ECO:0007669"/>
    <property type="project" value="UniProtKB-ARBA"/>
</dbReference>
<dbReference type="InterPro" id="IPR052710">
    <property type="entry name" value="CAAX_protease"/>
</dbReference>
<gene>
    <name evidence="3" type="ORF">SAMN05660477_00348</name>
</gene>
<evidence type="ECO:0000313" key="4">
    <source>
        <dbReference type="Proteomes" id="UP000191112"/>
    </source>
</evidence>
<dbReference type="RefSeq" id="WP_079665646.1">
    <property type="nucleotide sequence ID" value="NZ_FUYZ01000001.1"/>
</dbReference>
<feature type="transmembrane region" description="Helical" evidence="1">
    <location>
        <begin position="245"/>
        <end position="266"/>
    </location>
</feature>
<feature type="transmembrane region" description="Helical" evidence="1">
    <location>
        <begin position="45"/>
        <end position="65"/>
    </location>
</feature>
<sequence>MMKSTVQPLNFFSAVMLFLGLMAGQTIIAFAAALCIYVFHIDYASSSWFMLIGYMLSMVLPLIFYQFFVLKPKGLDLKFDFKKNTFVTYILAFPLMFGMMLIAEYLVTLVPTSGYFFGNLYKSFTNQMSALAVDNVTMILLTVILAPLLEEFLFRGLIQKSIIKTGLNPKISILISAFIFGAFHVYPWQFVGAFLLGIVLGIVYEKTKSLVLPILLHAFNNLISALIMMKYGPDTTQGILPIEPIYSFLIGVGIFNIFMLAFTFYFRRKASIFEG</sequence>
<dbReference type="STRING" id="619805.SAMN05660477_00348"/>
<dbReference type="OrthoDB" id="158986at2"/>
<keyword evidence="1" id="KW-0812">Transmembrane</keyword>
<protein>
    <recommendedName>
        <fullName evidence="2">CAAX prenyl protease 2/Lysostaphin resistance protein A-like domain-containing protein</fullName>
    </recommendedName>
</protein>
<dbReference type="InterPro" id="IPR003675">
    <property type="entry name" value="Rce1/LyrA-like_dom"/>
</dbReference>
<evidence type="ECO:0000313" key="3">
    <source>
        <dbReference type="EMBL" id="SKB62847.1"/>
    </source>
</evidence>
<feature type="domain" description="CAAX prenyl protease 2/Lysostaphin resistance protein A-like" evidence="2">
    <location>
        <begin position="135"/>
        <end position="223"/>
    </location>
</feature>
<dbReference type="GO" id="GO:0004175">
    <property type="term" value="F:endopeptidase activity"/>
    <property type="evidence" value="ECO:0007669"/>
    <property type="project" value="UniProtKB-ARBA"/>
</dbReference>
<dbReference type="Pfam" id="PF02517">
    <property type="entry name" value="Rce1-like"/>
    <property type="match status" value="1"/>
</dbReference>
<accession>A0A1T5CU01</accession>
<dbReference type="Proteomes" id="UP000191112">
    <property type="component" value="Unassembled WGS sequence"/>
</dbReference>
<dbReference type="AlphaFoldDB" id="A0A1T5CU01"/>
<feature type="transmembrane region" description="Helical" evidence="1">
    <location>
        <begin position="12"/>
        <end position="39"/>
    </location>
</feature>
<feature type="transmembrane region" description="Helical" evidence="1">
    <location>
        <begin position="128"/>
        <end position="149"/>
    </location>
</feature>
<evidence type="ECO:0000259" key="2">
    <source>
        <dbReference type="Pfam" id="PF02517"/>
    </source>
</evidence>
<keyword evidence="1" id="KW-1133">Transmembrane helix</keyword>
<feature type="transmembrane region" description="Helical" evidence="1">
    <location>
        <begin position="186"/>
        <end position="204"/>
    </location>
</feature>
<keyword evidence="1" id="KW-0472">Membrane</keyword>
<dbReference type="PANTHER" id="PTHR36435">
    <property type="entry name" value="SLR1288 PROTEIN"/>
    <property type="match status" value="1"/>
</dbReference>
<feature type="transmembrane region" description="Helical" evidence="1">
    <location>
        <begin position="86"/>
        <end position="108"/>
    </location>
</feature>
<organism evidence="3 4">
    <name type="scientific">Soonwooa buanensis</name>
    <dbReference type="NCBI Taxonomy" id="619805"/>
    <lineage>
        <taxon>Bacteria</taxon>
        <taxon>Pseudomonadati</taxon>
        <taxon>Bacteroidota</taxon>
        <taxon>Flavobacteriia</taxon>
        <taxon>Flavobacteriales</taxon>
        <taxon>Weeksellaceae</taxon>
        <taxon>Chryseobacterium group</taxon>
        <taxon>Soonwooa</taxon>
    </lineage>
</organism>
<name>A0A1T5CU01_9FLAO</name>
<dbReference type="PANTHER" id="PTHR36435:SF1">
    <property type="entry name" value="CAAX AMINO TERMINAL PROTEASE FAMILY PROTEIN"/>
    <property type="match status" value="1"/>
</dbReference>